<reference evidence="1" key="1">
    <citation type="submission" date="2009-10" db="EMBL/GenBank/DDBJ databases">
        <authorList>
            <person name="Weinstock G."/>
            <person name="Sodergren E."/>
            <person name="Clifton S."/>
            <person name="Fulton L."/>
            <person name="Fulton B."/>
            <person name="Courtney L."/>
            <person name="Fronick C."/>
            <person name="Harrison M."/>
            <person name="Strong C."/>
            <person name="Farmer C."/>
            <person name="Delahaunty K."/>
            <person name="Markovic C."/>
            <person name="Hall O."/>
            <person name="Minx P."/>
            <person name="Tomlinson C."/>
            <person name="Mitreva M."/>
            <person name="Nelson J."/>
            <person name="Hou S."/>
            <person name="Wollam A."/>
            <person name="Pepin K.H."/>
            <person name="Johnson M."/>
            <person name="Bhonagiri V."/>
            <person name="Nash W.E."/>
            <person name="Warren W."/>
            <person name="Chinwalla A."/>
            <person name="Mardis E.R."/>
            <person name="Wilson R.K."/>
        </authorList>
    </citation>
    <scope>NUCLEOTIDE SEQUENCE [LARGE SCALE GENOMIC DNA]</scope>
    <source>
        <strain evidence="1">ATCC 700122</strain>
    </source>
</reference>
<dbReference type="EMBL" id="ACUX02000016">
    <property type="protein sequence ID" value="EEZ60779.1"/>
    <property type="molecule type" value="Genomic_DNA"/>
</dbReference>
<dbReference type="AlphaFoldDB" id="D0WIB2"/>
<accession>D0WIB2</accession>
<name>D0WIB2_SLAES</name>
<dbReference type="HOGENOM" id="CLU_3239702_0_0_11"/>
<dbReference type="Proteomes" id="UP000006001">
    <property type="component" value="Unassembled WGS sequence"/>
</dbReference>
<gene>
    <name evidence="1" type="ORF">HMPREF0762_01586</name>
</gene>
<evidence type="ECO:0000313" key="1">
    <source>
        <dbReference type="EMBL" id="EEZ60779.1"/>
    </source>
</evidence>
<keyword evidence="2" id="KW-1185">Reference proteome</keyword>
<dbReference type="STRING" id="649764.HMPREF0762_01586"/>
<evidence type="ECO:0000313" key="2">
    <source>
        <dbReference type="Proteomes" id="UP000006001"/>
    </source>
</evidence>
<organism evidence="1 2">
    <name type="scientific">Slackia exigua (strain ATCC 700122 / DSM 15923 / CIP 105133 / JCM 11022 / KCTC 5966 / S-7)</name>
    <dbReference type="NCBI Taxonomy" id="649764"/>
    <lineage>
        <taxon>Bacteria</taxon>
        <taxon>Bacillati</taxon>
        <taxon>Actinomycetota</taxon>
        <taxon>Coriobacteriia</taxon>
        <taxon>Eggerthellales</taxon>
        <taxon>Eggerthellaceae</taxon>
        <taxon>Slackia</taxon>
    </lineage>
</organism>
<comment type="caution">
    <text evidence="1">The sequence shown here is derived from an EMBL/GenBank/DDBJ whole genome shotgun (WGS) entry which is preliminary data.</text>
</comment>
<protein>
    <submittedName>
        <fullName evidence="1">Uncharacterized protein</fullName>
    </submittedName>
</protein>
<sequence>MPGFFRSLRKALGMASRRGGMALERTRVRSSSDDILKNLKLQG</sequence>
<proteinExistence type="predicted"/>